<dbReference type="InterPro" id="IPR015590">
    <property type="entry name" value="Aldehyde_DH_dom"/>
</dbReference>
<reference evidence="5" key="2">
    <citation type="submission" date="2023-06" db="EMBL/GenBank/DDBJ databases">
        <authorList>
            <person name="Ma L."/>
            <person name="Liu K.-W."/>
            <person name="Li Z."/>
            <person name="Hsiao Y.-Y."/>
            <person name="Qi Y."/>
            <person name="Fu T."/>
            <person name="Tang G."/>
            <person name="Zhang D."/>
            <person name="Sun W.-H."/>
            <person name="Liu D.-K."/>
            <person name="Li Y."/>
            <person name="Chen G.-Z."/>
            <person name="Liu X.-D."/>
            <person name="Liao X.-Y."/>
            <person name="Jiang Y.-T."/>
            <person name="Yu X."/>
            <person name="Hao Y."/>
            <person name="Huang J."/>
            <person name="Zhao X.-W."/>
            <person name="Ke S."/>
            <person name="Chen Y.-Y."/>
            <person name="Wu W.-L."/>
            <person name="Hsu J.-L."/>
            <person name="Lin Y.-F."/>
            <person name="Huang M.-D."/>
            <person name="Li C.-Y."/>
            <person name="Huang L."/>
            <person name="Wang Z.-W."/>
            <person name="Zhao X."/>
            <person name="Zhong W.-Y."/>
            <person name="Peng D.-H."/>
            <person name="Ahmad S."/>
            <person name="Lan S."/>
            <person name="Zhang J.-S."/>
            <person name="Tsai W.-C."/>
            <person name="Van De Peer Y."/>
            <person name="Liu Z.-J."/>
        </authorList>
    </citation>
    <scope>NUCLEOTIDE SEQUENCE</scope>
    <source>
        <strain evidence="5">CP</strain>
        <tissue evidence="5">Leaves</tissue>
    </source>
</reference>
<feature type="domain" description="Aldehyde dehydrogenase" evidence="4">
    <location>
        <begin position="154"/>
        <end position="218"/>
    </location>
</feature>
<evidence type="ECO:0000256" key="2">
    <source>
        <dbReference type="ARBA" id="ARBA00023002"/>
    </source>
</evidence>
<dbReference type="Pfam" id="PF00171">
    <property type="entry name" value="Aldedh"/>
    <property type="match status" value="2"/>
</dbReference>
<dbReference type="GO" id="GO:0004029">
    <property type="term" value="F:aldehyde dehydrogenase (NAD+) activity"/>
    <property type="evidence" value="ECO:0007669"/>
    <property type="project" value="InterPro"/>
</dbReference>
<dbReference type="PANTHER" id="PTHR43521">
    <property type="entry name" value="ALPHA-AMINOADIPIC SEMIALDEHYDE DEHYDROGENASE"/>
    <property type="match status" value="1"/>
</dbReference>
<dbReference type="Proteomes" id="UP001180020">
    <property type="component" value="Unassembled WGS sequence"/>
</dbReference>
<dbReference type="GO" id="GO:0010133">
    <property type="term" value="P:L-proline catabolic process to L-glutamate"/>
    <property type="evidence" value="ECO:0007669"/>
    <property type="project" value="TreeGrafter"/>
</dbReference>
<dbReference type="EMBL" id="JAUJYO010000010">
    <property type="protein sequence ID" value="KAK1305678.1"/>
    <property type="molecule type" value="Genomic_DNA"/>
</dbReference>
<proteinExistence type="inferred from homology"/>
<evidence type="ECO:0000313" key="6">
    <source>
        <dbReference type="Proteomes" id="UP001180020"/>
    </source>
</evidence>
<sequence>MFRFGSNSGELRARAQKTALACLSSSLAHLRVTDGGARGGRQFWIKDDYGGGARGGGAGQDGVESLAKERFPAVCGEHLFYIHHPLPLLLLKIFQALNLQKYLTWGKWKDSSSWNWVVDPLNGEPFIKVADVQEAGLKVRFLAKSFAIPGNHLGQQSHGFRWPYGPVALVTPFNFPLEIPLLQLMGALYMGNKPILKVDSKVSIVMEQMLRLLHECGLRMEDVDFINSDDTFCLETYLQKLPICLLSQSNVSVHLYPFDVVFSIVRFLAKSFAIPGNHLGQQSHGFRWPYGPVALVTPFNFPLEIPLLQLMGALYMGNKPILKVDSKVSIVMEQMLRLLHECGLRMEDVDFINSDGIAMNKFLLEVLLYFGSIGLSMPQMSIGQNWAASELISKMQSLAERRNLADLTIGPVLTVTTKQMLEHVNKLLEIPGSKLLFGGQPLENHTIPNIYGAMQPTAVFIPLDEILKDTNFELATREIFGPFQVVTSYKHDELQKDVLGRSVNGTTYAGIRARTTGAPQNHWFGPAGDPRGAGIGTPEAIKLVWSCHREIIYDLGPLPPNWETPSST</sequence>
<keyword evidence="3" id="KW-0520">NAD</keyword>
<dbReference type="SUPFAM" id="SSF53720">
    <property type="entry name" value="ALDH-like"/>
    <property type="match status" value="2"/>
</dbReference>
<dbReference type="GO" id="GO:0003842">
    <property type="term" value="F:L-glutamate gamma-semialdehyde dehydrogenase activity"/>
    <property type="evidence" value="ECO:0007669"/>
    <property type="project" value="TreeGrafter"/>
</dbReference>
<feature type="domain" description="Aldehyde dehydrogenase" evidence="4">
    <location>
        <begin position="280"/>
        <end position="356"/>
    </location>
</feature>
<dbReference type="AlphaFoldDB" id="A0AAV9E071"/>
<gene>
    <name evidence="5" type="primary">FIS1</name>
    <name evidence="5" type="ORF">QJS10_CPA10g00606</name>
</gene>
<evidence type="ECO:0000313" key="5">
    <source>
        <dbReference type="EMBL" id="KAK1305678.1"/>
    </source>
</evidence>
<dbReference type="InterPro" id="IPR016161">
    <property type="entry name" value="Ald_DH/histidinol_DH"/>
</dbReference>
<dbReference type="PANTHER" id="PTHR43521:SF7">
    <property type="entry name" value="DELTA-1-PYRROLINE-5-CARBOXYLATE DEHYDROGENASE 12A1, MITOCHONDRIAL"/>
    <property type="match status" value="1"/>
</dbReference>
<organism evidence="5 6">
    <name type="scientific">Acorus calamus</name>
    <name type="common">Sweet flag</name>
    <dbReference type="NCBI Taxonomy" id="4465"/>
    <lineage>
        <taxon>Eukaryota</taxon>
        <taxon>Viridiplantae</taxon>
        <taxon>Streptophyta</taxon>
        <taxon>Embryophyta</taxon>
        <taxon>Tracheophyta</taxon>
        <taxon>Spermatophyta</taxon>
        <taxon>Magnoliopsida</taxon>
        <taxon>Liliopsida</taxon>
        <taxon>Acoraceae</taxon>
        <taxon>Acorus</taxon>
    </lineage>
</organism>
<evidence type="ECO:0000259" key="4">
    <source>
        <dbReference type="Pfam" id="PF00171"/>
    </source>
</evidence>
<keyword evidence="6" id="KW-1185">Reference proteome</keyword>
<protein>
    <submittedName>
        <fullName evidence="5">Aldehyde dehydrogenase</fullName>
    </submittedName>
</protein>
<accession>A0AAV9E071</accession>
<dbReference type="InterPro" id="IPR016162">
    <property type="entry name" value="Ald_DH_N"/>
</dbReference>
<dbReference type="InterPro" id="IPR044638">
    <property type="entry name" value="ALDH7A1-like"/>
</dbReference>
<keyword evidence="2" id="KW-0560">Oxidoreductase</keyword>
<dbReference type="GO" id="GO:0005739">
    <property type="term" value="C:mitochondrion"/>
    <property type="evidence" value="ECO:0007669"/>
    <property type="project" value="TreeGrafter"/>
</dbReference>
<comment type="similarity">
    <text evidence="1">Belongs to the aldehyde dehydrogenase family.</text>
</comment>
<evidence type="ECO:0000256" key="3">
    <source>
        <dbReference type="ARBA" id="ARBA00023027"/>
    </source>
</evidence>
<name>A0AAV9E071_ACOCL</name>
<dbReference type="Gene3D" id="3.40.605.10">
    <property type="entry name" value="Aldehyde Dehydrogenase, Chain A, domain 1"/>
    <property type="match status" value="2"/>
</dbReference>
<evidence type="ECO:0000256" key="1">
    <source>
        <dbReference type="ARBA" id="ARBA00009986"/>
    </source>
</evidence>
<comment type="caution">
    <text evidence="5">The sequence shown here is derived from an EMBL/GenBank/DDBJ whole genome shotgun (WGS) entry which is preliminary data.</text>
</comment>
<reference evidence="5" key="1">
    <citation type="journal article" date="2023" name="Nat. Commun.">
        <title>Diploid and tetraploid genomes of Acorus and the evolution of monocots.</title>
        <authorList>
            <person name="Ma L."/>
            <person name="Liu K.W."/>
            <person name="Li Z."/>
            <person name="Hsiao Y.Y."/>
            <person name="Qi Y."/>
            <person name="Fu T."/>
            <person name="Tang G.D."/>
            <person name="Zhang D."/>
            <person name="Sun W.H."/>
            <person name="Liu D.K."/>
            <person name="Li Y."/>
            <person name="Chen G.Z."/>
            <person name="Liu X.D."/>
            <person name="Liao X.Y."/>
            <person name="Jiang Y.T."/>
            <person name="Yu X."/>
            <person name="Hao Y."/>
            <person name="Huang J."/>
            <person name="Zhao X.W."/>
            <person name="Ke S."/>
            <person name="Chen Y.Y."/>
            <person name="Wu W.L."/>
            <person name="Hsu J.L."/>
            <person name="Lin Y.F."/>
            <person name="Huang M.D."/>
            <person name="Li C.Y."/>
            <person name="Huang L."/>
            <person name="Wang Z.W."/>
            <person name="Zhao X."/>
            <person name="Zhong W.Y."/>
            <person name="Peng D.H."/>
            <person name="Ahmad S."/>
            <person name="Lan S."/>
            <person name="Zhang J.S."/>
            <person name="Tsai W.C."/>
            <person name="Van de Peer Y."/>
            <person name="Liu Z.J."/>
        </authorList>
    </citation>
    <scope>NUCLEOTIDE SEQUENCE</scope>
    <source>
        <strain evidence="5">CP</strain>
    </source>
</reference>